<dbReference type="PANTHER" id="PTHR11552:SF80">
    <property type="entry name" value="GMC OXIDOREDUCTASE"/>
    <property type="match status" value="1"/>
</dbReference>
<feature type="compositionally biased region" description="Acidic residues" evidence="3">
    <location>
        <begin position="268"/>
        <end position="277"/>
    </location>
</feature>
<dbReference type="InterPro" id="IPR000172">
    <property type="entry name" value="GMC_OxRdtase_N"/>
</dbReference>
<feature type="region of interest" description="Disordered" evidence="3">
    <location>
        <begin position="111"/>
        <end position="141"/>
    </location>
</feature>
<dbReference type="SUPFAM" id="SSF54373">
    <property type="entry name" value="FAD-linked reductases, C-terminal domain"/>
    <property type="match status" value="1"/>
</dbReference>
<feature type="chain" id="PRO_5012368226" evidence="4">
    <location>
        <begin position="22"/>
        <end position="652"/>
    </location>
</feature>
<dbReference type="SUPFAM" id="SSF51905">
    <property type="entry name" value="FAD/NAD(P)-binding domain"/>
    <property type="match status" value="1"/>
</dbReference>
<reference evidence="7" key="1">
    <citation type="submission" date="2016-03" db="EMBL/GenBank/DDBJ databases">
        <title>Draft genome sequence of Rosellinia necatrix.</title>
        <authorList>
            <person name="Kanematsu S."/>
        </authorList>
    </citation>
    <scope>NUCLEOTIDE SEQUENCE [LARGE SCALE GENOMIC DNA]</scope>
    <source>
        <strain evidence="7">W97</strain>
    </source>
</reference>
<evidence type="ECO:0000259" key="5">
    <source>
        <dbReference type="Pfam" id="PF00732"/>
    </source>
</evidence>
<evidence type="ECO:0000313" key="8">
    <source>
        <dbReference type="Proteomes" id="UP000054516"/>
    </source>
</evidence>
<evidence type="ECO:0000259" key="6">
    <source>
        <dbReference type="Pfam" id="PF05199"/>
    </source>
</evidence>
<dbReference type="Gene3D" id="3.30.560.10">
    <property type="entry name" value="Glucose Oxidase, domain 3"/>
    <property type="match status" value="1"/>
</dbReference>
<feature type="region of interest" description="Disordered" evidence="3">
    <location>
        <begin position="261"/>
        <end position="284"/>
    </location>
</feature>
<name>A0A1S7UPW7_ROSNE</name>
<evidence type="ECO:0000256" key="2">
    <source>
        <dbReference type="PIRSR" id="PIRSR000137-2"/>
    </source>
</evidence>
<evidence type="ECO:0000313" key="7">
    <source>
        <dbReference type="EMBL" id="GAP85149.2"/>
    </source>
</evidence>
<dbReference type="InterPro" id="IPR007867">
    <property type="entry name" value="GMC_OxRtase_C"/>
</dbReference>
<dbReference type="STRING" id="77044.A0A1S7UPW7"/>
<feature type="domain" description="Glucose-methanol-choline oxidoreductase C-terminal" evidence="6">
    <location>
        <begin position="515"/>
        <end position="636"/>
    </location>
</feature>
<dbReference type="GO" id="GO:0050660">
    <property type="term" value="F:flavin adenine dinucleotide binding"/>
    <property type="evidence" value="ECO:0007669"/>
    <property type="project" value="InterPro"/>
</dbReference>
<dbReference type="Pfam" id="PF05199">
    <property type="entry name" value="GMC_oxred_C"/>
    <property type="match status" value="1"/>
</dbReference>
<feature type="compositionally biased region" description="Acidic residues" evidence="3">
    <location>
        <begin position="122"/>
        <end position="135"/>
    </location>
</feature>
<protein>
    <submittedName>
        <fullName evidence="7">Putative alcohol dehydrogenase</fullName>
    </submittedName>
</protein>
<feature type="signal peptide" evidence="4">
    <location>
        <begin position="1"/>
        <end position="21"/>
    </location>
</feature>
<dbReference type="Pfam" id="PF00732">
    <property type="entry name" value="GMC_oxred_N"/>
    <property type="match status" value="1"/>
</dbReference>
<organism evidence="7">
    <name type="scientific">Rosellinia necatrix</name>
    <name type="common">White root-rot fungus</name>
    <dbReference type="NCBI Taxonomy" id="77044"/>
    <lineage>
        <taxon>Eukaryota</taxon>
        <taxon>Fungi</taxon>
        <taxon>Dikarya</taxon>
        <taxon>Ascomycota</taxon>
        <taxon>Pezizomycotina</taxon>
        <taxon>Sordariomycetes</taxon>
        <taxon>Xylariomycetidae</taxon>
        <taxon>Xylariales</taxon>
        <taxon>Xylariaceae</taxon>
        <taxon>Rosellinia</taxon>
    </lineage>
</organism>
<feature type="binding site" evidence="2">
    <location>
        <position position="325"/>
    </location>
    <ligand>
        <name>FAD</name>
        <dbReference type="ChEBI" id="CHEBI:57692"/>
    </ligand>
</feature>
<gene>
    <name evidence="7" type="ORF">SAMD00023353_2200870</name>
</gene>
<dbReference type="InterPro" id="IPR036188">
    <property type="entry name" value="FAD/NAD-bd_sf"/>
</dbReference>
<keyword evidence="4" id="KW-0732">Signal</keyword>
<comment type="similarity">
    <text evidence="1">Belongs to the GMC oxidoreductase family.</text>
</comment>
<evidence type="ECO:0000256" key="4">
    <source>
        <dbReference type="SAM" id="SignalP"/>
    </source>
</evidence>
<proteinExistence type="inferred from homology"/>
<dbReference type="EMBL" id="DF977467">
    <property type="protein sequence ID" value="GAP85149.2"/>
    <property type="molecule type" value="Genomic_DNA"/>
</dbReference>
<sequence>MPRLISYACLAFWLAAGRVAGQEYDYVVVGSGPGGGPLAVDLAKSGSSVLLLEAGPDLLDDPAHYAATYGDIGAAPAAVNSPNSRWDFFVKHSDDPARELRYRRTTWRAPDGSLHVRGGGGPDDDDGDDDDDPPEEGARPLGIWYPRASALGGGAMTGDAVLELPPDDTWDRIADATGDRSWAADEMRNIYAEIEAAHYVPNGTRGHGFAGWLETNRAGDAWVGEDAEATAMLRAMLGRLPGAPANVSADDDDLRAQLRRDINAPRGDDDDDDDDDGGATTTTGVFGVVAHADARGRRSSPAHYIRRALAEDPDLPLFVETNATVTGIVWDPLSSGGPPAVMAVNYVVGPGAYGADPRHGNDDAATATPAFTYVAKELILAAGVFNSPQILMASGVGPARALRALGIPVVADVPGVGANLGDVYEGSVASVAGLSGFLSSSLSSSSSRSGSIGSYSVQMRTSVSDGGADVVLWPAPYGFDGYWPGYLTHDSDDDDDKANTSSSTIAFALKSPHSARGTVTLRSADPLDPPEVNFRFFEDGAERDLQALLEALEVAGGVLFSSSSSSSAEEAKEALKTQAYSRSATGTCALGDTAADPMAVVDAAFRVRGVDRLRVVDASVFPRPPGAFPVLATYMISRKAARAILEDGWRWG</sequence>
<accession>A0A1S7UPW7</accession>
<dbReference type="OrthoDB" id="269227at2759"/>
<keyword evidence="8" id="KW-1185">Reference proteome</keyword>
<evidence type="ECO:0000256" key="3">
    <source>
        <dbReference type="SAM" id="MobiDB-lite"/>
    </source>
</evidence>
<dbReference type="GO" id="GO:0016614">
    <property type="term" value="F:oxidoreductase activity, acting on CH-OH group of donors"/>
    <property type="evidence" value="ECO:0007669"/>
    <property type="project" value="InterPro"/>
</dbReference>
<keyword evidence="2" id="KW-0274">FAD</keyword>
<dbReference type="AlphaFoldDB" id="A0A1S7UPW7"/>
<evidence type="ECO:0000256" key="1">
    <source>
        <dbReference type="ARBA" id="ARBA00010790"/>
    </source>
</evidence>
<dbReference type="OMA" id="RRLENCQ"/>
<comment type="cofactor">
    <cofactor evidence="2">
        <name>FAD</name>
        <dbReference type="ChEBI" id="CHEBI:57692"/>
    </cofactor>
</comment>
<feature type="domain" description="Glucose-methanol-choline oxidoreductase N-terminal" evidence="5">
    <location>
        <begin position="368"/>
        <end position="422"/>
    </location>
</feature>
<dbReference type="PIRSF" id="PIRSF000137">
    <property type="entry name" value="Alcohol_oxidase"/>
    <property type="match status" value="1"/>
</dbReference>
<dbReference type="PANTHER" id="PTHR11552">
    <property type="entry name" value="GLUCOSE-METHANOL-CHOLINE GMC OXIDOREDUCTASE"/>
    <property type="match status" value="1"/>
</dbReference>
<dbReference type="InterPro" id="IPR012132">
    <property type="entry name" value="GMC_OxRdtase"/>
</dbReference>
<dbReference type="Gene3D" id="3.50.50.60">
    <property type="entry name" value="FAD/NAD(P)-binding domain"/>
    <property type="match status" value="2"/>
</dbReference>
<dbReference type="Proteomes" id="UP000054516">
    <property type="component" value="Unassembled WGS sequence"/>
</dbReference>
<keyword evidence="2" id="KW-0285">Flavoprotein</keyword>